<evidence type="ECO:0000256" key="1">
    <source>
        <dbReference type="ARBA" id="ARBA00022679"/>
    </source>
</evidence>
<dbReference type="PANTHER" id="PTHR34069:SF2">
    <property type="entry name" value="BETA-KETOACYL-[ACYL-CARRIER-PROTEIN] SYNTHASE III"/>
    <property type="match status" value="1"/>
</dbReference>
<organism evidence="4 5">
    <name type="scientific">Brevibacillus fulvus</name>
    <dbReference type="NCBI Taxonomy" id="1125967"/>
    <lineage>
        <taxon>Bacteria</taxon>
        <taxon>Bacillati</taxon>
        <taxon>Bacillota</taxon>
        <taxon>Bacilli</taxon>
        <taxon>Bacillales</taxon>
        <taxon>Paenibacillaceae</taxon>
        <taxon>Brevibacillus</taxon>
    </lineage>
</organism>
<gene>
    <name evidence="4" type="ORF">JOD01_001261</name>
</gene>
<dbReference type="InterPro" id="IPR013747">
    <property type="entry name" value="ACP_syn_III_C"/>
</dbReference>
<dbReference type="GO" id="GO:0044550">
    <property type="term" value="P:secondary metabolite biosynthetic process"/>
    <property type="evidence" value="ECO:0007669"/>
    <property type="project" value="TreeGrafter"/>
</dbReference>
<evidence type="ECO:0000313" key="5">
    <source>
        <dbReference type="Proteomes" id="UP000717624"/>
    </source>
</evidence>
<dbReference type="EMBL" id="JAFBEB010000003">
    <property type="protein sequence ID" value="MBM7589661.1"/>
    <property type="molecule type" value="Genomic_DNA"/>
</dbReference>
<accession>A0A938XXF3</accession>
<dbReference type="SUPFAM" id="SSF53901">
    <property type="entry name" value="Thiolase-like"/>
    <property type="match status" value="1"/>
</dbReference>
<dbReference type="GO" id="GO:0033818">
    <property type="term" value="F:beta-ketoacyl-acyl-carrier-protein synthase III activity"/>
    <property type="evidence" value="ECO:0007669"/>
    <property type="project" value="UniProtKB-EC"/>
</dbReference>
<dbReference type="Gene3D" id="3.40.47.10">
    <property type="match status" value="2"/>
</dbReference>
<dbReference type="InterPro" id="IPR016039">
    <property type="entry name" value="Thiolase-like"/>
</dbReference>
<reference evidence="4" key="1">
    <citation type="submission" date="2021-01" db="EMBL/GenBank/DDBJ databases">
        <title>Genomic Encyclopedia of Type Strains, Phase IV (KMG-IV): sequencing the most valuable type-strain genomes for metagenomic binning, comparative biology and taxonomic classification.</title>
        <authorList>
            <person name="Goeker M."/>
        </authorList>
    </citation>
    <scope>NUCLEOTIDE SEQUENCE</scope>
    <source>
        <strain evidence="4">DSM 25523</strain>
    </source>
</reference>
<dbReference type="AlphaFoldDB" id="A0A938XXF3"/>
<dbReference type="Pfam" id="PF08541">
    <property type="entry name" value="ACP_syn_III_C"/>
    <property type="match status" value="1"/>
</dbReference>
<name>A0A938XXF3_9BACL</name>
<proteinExistence type="predicted"/>
<dbReference type="RefSeq" id="WP_204517384.1">
    <property type="nucleotide sequence ID" value="NZ_BAABIN010000038.1"/>
</dbReference>
<protein>
    <submittedName>
        <fullName evidence="4">3-oxoacyl-[acyl-carrier-protein] synthase-3</fullName>
        <ecNumber evidence="4">2.3.1.180</ecNumber>
    </submittedName>
</protein>
<dbReference type="EC" id="2.3.1.180" evidence="4"/>
<evidence type="ECO:0000259" key="3">
    <source>
        <dbReference type="Pfam" id="PF08541"/>
    </source>
</evidence>
<dbReference type="PANTHER" id="PTHR34069">
    <property type="entry name" value="3-OXOACYL-[ACYL-CARRIER-PROTEIN] SYNTHASE 3"/>
    <property type="match status" value="1"/>
</dbReference>
<sequence length="314" mass="35431">MNKINYGIEQIAVYLPEQREAGERLLRAGVLSPKEWAELQAQRITSVPIEQERSTLQIMELTLDQLFARGQLQPQKVKYMIAPYLYYSFPYSFDIFRYLRQRYELTDTTCFAVQGLLCSDFLMGLQIAWKLLRNGREADSRAIILSVERCLLDDQRYGGSAFLTGDASVACVIGQGPQHDQILACKNHIDIRTIPAEKFRKKEDSIQDYAFFINLATTLHHSLREAGVKLEDVKLFLPNNTTPSTWLGLAKLLRVPPSRFFTEGHQLIGHMNNCDLLLNYDLACQRGLLASGDVYVMLSLGNGGGVGCAVCRKG</sequence>
<dbReference type="Proteomes" id="UP000717624">
    <property type="component" value="Unassembled WGS sequence"/>
</dbReference>
<keyword evidence="5" id="KW-1185">Reference proteome</keyword>
<keyword evidence="1 4" id="KW-0808">Transferase</keyword>
<comment type="caution">
    <text evidence="4">The sequence shown here is derived from an EMBL/GenBank/DDBJ whole genome shotgun (WGS) entry which is preliminary data.</text>
</comment>
<evidence type="ECO:0000313" key="4">
    <source>
        <dbReference type="EMBL" id="MBM7589661.1"/>
    </source>
</evidence>
<keyword evidence="2 4" id="KW-0012">Acyltransferase</keyword>
<feature type="domain" description="Beta-ketoacyl-[acyl-carrier-protein] synthase III C-terminal" evidence="3">
    <location>
        <begin position="223"/>
        <end position="312"/>
    </location>
</feature>
<evidence type="ECO:0000256" key="2">
    <source>
        <dbReference type="ARBA" id="ARBA00023315"/>
    </source>
</evidence>